<dbReference type="SUPFAM" id="SSF64356">
    <property type="entry name" value="SNARE-like"/>
    <property type="match status" value="1"/>
</dbReference>
<comment type="similarity">
    <text evidence="5">Belongs to the adaptor complexes medium subunit family.</text>
</comment>
<dbReference type="GO" id="GO:0016192">
    <property type="term" value="P:vesicle-mediated transport"/>
    <property type="evidence" value="ECO:0007669"/>
    <property type="project" value="InterPro"/>
</dbReference>
<evidence type="ECO:0000313" key="8">
    <source>
        <dbReference type="Proteomes" id="UP000001568"/>
    </source>
</evidence>
<dbReference type="EMBL" id="CP000582">
    <property type="protein sequence ID" value="ABO94473.1"/>
    <property type="molecule type" value="Genomic_DNA"/>
</dbReference>
<evidence type="ECO:0000256" key="2">
    <source>
        <dbReference type="ARBA" id="ARBA00022448"/>
    </source>
</evidence>
<protein>
    <submittedName>
        <fullName evidence="7">Clathrin adaptor medium subunit, putative</fullName>
    </submittedName>
</protein>
<proteinExistence type="inferred from homology"/>
<dbReference type="Gramene" id="ABO94473">
    <property type="protein sequence ID" value="ABO94473"/>
    <property type="gene ID" value="OSTLU_119564"/>
</dbReference>
<reference evidence="7 8" key="1">
    <citation type="journal article" date="2007" name="Proc. Natl. Acad. Sci. U.S.A.">
        <title>The tiny eukaryote Ostreococcus provides genomic insights into the paradox of plankton speciation.</title>
        <authorList>
            <person name="Palenik B."/>
            <person name="Grimwood J."/>
            <person name="Aerts A."/>
            <person name="Rouze P."/>
            <person name="Salamov A."/>
            <person name="Putnam N."/>
            <person name="Dupont C."/>
            <person name="Jorgensen R."/>
            <person name="Derelle E."/>
            <person name="Rombauts S."/>
            <person name="Zhou K."/>
            <person name="Otillar R."/>
            <person name="Merchant S.S."/>
            <person name="Podell S."/>
            <person name="Gaasterland T."/>
            <person name="Napoli C."/>
            <person name="Gendler K."/>
            <person name="Manuell A."/>
            <person name="Tai V."/>
            <person name="Vallon O."/>
            <person name="Piganeau G."/>
            <person name="Jancek S."/>
            <person name="Heijde M."/>
            <person name="Jabbari K."/>
            <person name="Bowler C."/>
            <person name="Lohr M."/>
            <person name="Robbens S."/>
            <person name="Werner G."/>
            <person name="Dubchak I."/>
            <person name="Pazour G.J."/>
            <person name="Ren Q."/>
            <person name="Paulsen I."/>
            <person name="Delwiche C."/>
            <person name="Schmutz J."/>
            <person name="Rokhsar D."/>
            <person name="Van de Peer Y."/>
            <person name="Moreau H."/>
            <person name="Grigoriev I.V."/>
        </authorList>
    </citation>
    <scope>NUCLEOTIDE SEQUENCE [LARGE SCALE GENOMIC DNA]</scope>
    <source>
        <strain evidence="7 8">CCE9901</strain>
    </source>
</reference>
<dbReference type="GO" id="GO:0006886">
    <property type="term" value="P:intracellular protein transport"/>
    <property type="evidence" value="ECO:0007669"/>
    <property type="project" value="UniProtKB-UniRule"/>
</dbReference>
<dbReference type="InterPro" id="IPR018240">
    <property type="entry name" value="Clathrin_mu_CS"/>
</dbReference>
<evidence type="ECO:0000256" key="1">
    <source>
        <dbReference type="ARBA" id="ARBA00004308"/>
    </source>
</evidence>
<dbReference type="InterPro" id="IPR036168">
    <property type="entry name" value="AP2_Mu_C_sf"/>
</dbReference>
<evidence type="ECO:0000256" key="4">
    <source>
        <dbReference type="ARBA" id="ARBA00023136"/>
    </source>
</evidence>
<evidence type="ECO:0000256" key="3">
    <source>
        <dbReference type="ARBA" id="ARBA00022927"/>
    </source>
</evidence>
<sequence length="433" mass="48337">MGRTSVASPICSSIHILSSNCQLLLSRDWRGEVPSECLKRLIQDLANNLENSVSAPIVADSQSDLRLMFVPHNDLIIACVAASSADIGTVFTFLHRLVGIFCAYFESFMEESVRDNFVIIYELLDEVVDNGYPQLTEPAVLGEFIKIRAHRLEAPSLPSAATNTISWRKNGIFYKKNEVFLDVIERCSLLVDGNGKETHSQLTGTLTVRSQLSGLPVCQLSLNERATRKAFDSSPSGHGFLEDMTFHPCVDLATFRMKHLLCFTPPDGKFDLMTYRTLHPAKPLININATMSSTNSSRIEYAVSLSTLFKEQNIASNIQVEIPVSPDTTSPEIQCSCGTVVYDPEKDALLWTLRNIKGKREFKLQAKLCVPSTGIVTQSPGMTPVRVTFEIPYNTASGLQVKYLKVVEKDGYSALPWVRYITRSNGYEFRFRK</sequence>
<organism evidence="7 8">
    <name type="scientific">Ostreococcus lucimarinus (strain CCE9901)</name>
    <dbReference type="NCBI Taxonomy" id="436017"/>
    <lineage>
        <taxon>Eukaryota</taxon>
        <taxon>Viridiplantae</taxon>
        <taxon>Chlorophyta</taxon>
        <taxon>Mamiellophyceae</taxon>
        <taxon>Mamiellales</taxon>
        <taxon>Bathycoccaceae</taxon>
        <taxon>Ostreococcus</taxon>
    </lineage>
</organism>
<dbReference type="eggNOG" id="KOG0937">
    <property type="taxonomic scope" value="Eukaryota"/>
</dbReference>
<keyword evidence="2 5" id="KW-0813">Transport</keyword>
<dbReference type="GeneID" id="5000419"/>
<evidence type="ECO:0000259" key="6">
    <source>
        <dbReference type="PROSITE" id="PS51072"/>
    </source>
</evidence>
<evidence type="ECO:0000256" key="5">
    <source>
        <dbReference type="PIRNR" id="PIRNR005992"/>
    </source>
</evidence>
<evidence type="ECO:0000313" key="7">
    <source>
        <dbReference type="EMBL" id="ABO94473.1"/>
    </source>
</evidence>
<dbReference type="PANTHER" id="PTHR10529">
    <property type="entry name" value="AP COMPLEX SUBUNIT MU"/>
    <property type="match status" value="1"/>
</dbReference>
<keyword evidence="4" id="KW-0472">Membrane</keyword>
<dbReference type="GO" id="GO:0030131">
    <property type="term" value="C:clathrin adaptor complex"/>
    <property type="evidence" value="ECO:0007669"/>
    <property type="project" value="UniProtKB-UniRule"/>
</dbReference>
<keyword evidence="8" id="KW-1185">Reference proteome</keyword>
<dbReference type="STRING" id="436017.A4RSV2"/>
<dbReference type="Pfam" id="PF00928">
    <property type="entry name" value="Adap_comp_sub"/>
    <property type="match status" value="1"/>
</dbReference>
<name>A4RSV2_OSTLU</name>
<dbReference type="InterPro" id="IPR028565">
    <property type="entry name" value="MHD"/>
</dbReference>
<dbReference type="RefSeq" id="XP_001416180.1">
    <property type="nucleotide sequence ID" value="XM_001416143.1"/>
</dbReference>
<dbReference type="InterPro" id="IPR050431">
    <property type="entry name" value="Adaptor_comp_med_subunit"/>
</dbReference>
<dbReference type="HOGENOM" id="CLU_026996_0_0_1"/>
<dbReference type="KEGG" id="olu:OSTLU_119564"/>
<dbReference type="PROSITE" id="PS00990">
    <property type="entry name" value="CLAT_ADAPTOR_M_1"/>
    <property type="match status" value="1"/>
</dbReference>
<gene>
    <name evidence="7" type="primary">Apm1</name>
    <name evidence="7" type="ORF">OSTLU_119564</name>
</gene>
<dbReference type="AlphaFoldDB" id="A4RSV2"/>
<dbReference type="PRINTS" id="PR00314">
    <property type="entry name" value="CLATHRINADPT"/>
</dbReference>
<dbReference type="SUPFAM" id="SSF49447">
    <property type="entry name" value="Second domain of Mu2 adaptin subunit (ap50) of ap2 adaptor"/>
    <property type="match status" value="1"/>
</dbReference>
<dbReference type="FunFam" id="3.30.450.60:FF:000002">
    <property type="entry name" value="AP-2 complex subunit mu, putative"/>
    <property type="match status" value="1"/>
</dbReference>
<dbReference type="CDD" id="cd09250">
    <property type="entry name" value="AP-1_Mu1_Cterm"/>
    <property type="match status" value="1"/>
</dbReference>
<comment type="subcellular location">
    <subcellularLocation>
        <location evidence="1">Endomembrane system</location>
    </subcellularLocation>
</comment>
<dbReference type="PIRSF" id="PIRSF005992">
    <property type="entry name" value="Clathrin_mu"/>
    <property type="match status" value="1"/>
</dbReference>
<dbReference type="InterPro" id="IPR011012">
    <property type="entry name" value="Longin-like_dom_sf"/>
</dbReference>
<dbReference type="PROSITE" id="PS51072">
    <property type="entry name" value="MHD"/>
    <property type="match status" value="1"/>
</dbReference>
<accession>A4RSV2</accession>
<dbReference type="OrthoDB" id="10259133at2759"/>
<dbReference type="InterPro" id="IPR001392">
    <property type="entry name" value="Clathrin_mu"/>
</dbReference>
<dbReference type="OMA" id="KPLIWCD"/>
<dbReference type="Proteomes" id="UP000001568">
    <property type="component" value="Chromosome 2"/>
</dbReference>
<keyword evidence="3 5" id="KW-0653">Protein transport</keyword>
<dbReference type="Gene3D" id="2.60.40.1170">
    <property type="entry name" value="Mu homology domain, subdomain B"/>
    <property type="match status" value="2"/>
</dbReference>
<dbReference type="GO" id="GO:0012505">
    <property type="term" value="C:endomembrane system"/>
    <property type="evidence" value="ECO:0007669"/>
    <property type="project" value="UniProtKB-SubCell"/>
</dbReference>
<feature type="domain" description="MHD" evidence="6">
    <location>
        <begin position="176"/>
        <end position="430"/>
    </location>
</feature>
<dbReference type="Gene3D" id="3.30.450.60">
    <property type="match status" value="1"/>
</dbReference>